<dbReference type="GO" id="GO:0022857">
    <property type="term" value="F:transmembrane transporter activity"/>
    <property type="evidence" value="ECO:0007669"/>
    <property type="project" value="InterPro"/>
</dbReference>
<evidence type="ECO:0000256" key="4">
    <source>
        <dbReference type="ARBA" id="ARBA00023136"/>
    </source>
</evidence>
<keyword evidence="3 5" id="KW-1133">Transmembrane helix</keyword>
<dbReference type="PANTHER" id="PTHR11662:SF405">
    <property type="entry name" value="PROTEIN CBG12249"/>
    <property type="match status" value="1"/>
</dbReference>
<evidence type="ECO:0000259" key="6">
    <source>
        <dbReference type="PROSITE" id="PS50850"/>
    </source>
</evidence>
<organism evidence="7 8">
    <name type="scientific">Panagrolaimus davidi</name>
    <dbReference type="NCBI Taxonomy" id="227884"/>
    <lineage>
        <taxon>Eukaryota</taxon>
        <taxon>Metazoa</taxon>
        <taxon>Ecdysozoa</taxon>
        <taxon>Nematoda</taxon>
        <taxon>Chromadorea</taxon>
        <taxon>Rhabditida</taxon>
        <taxon>Tylenchina</taxon>
        <taxon>Panagrolaimomorpha</taxon>
        <taxon>Panagrolaimoidea</taxon>
        <taxon>Panagrolaimidae</taxon>
        <taxon>Panagrolaimus</taxon>
    </lineage>
</organism>
<feature type="transmembrane region" description="Helical" evidence="5">
    <location>
        <begin position="84"/>
        <end position="104"/>
    </location>
</feature>
<keyword evidence="2 5" id="KW-0812">Transmembrane</keyword>
<feature type="transmembrane region" description="Helical" evidence="5">
    <location>
        <begin position="348"/>
        <end position="370"/>
    </location>
</feature>
<dbReference type="FunFam" id="1.20.1250.20:FF:000532">
    <property type="entry name" value="SLC (SoLute Carrier) homolog"/>
    <property type="match status" value="1"/>
</dbReference>
<feature type="transmembrane region" description="Helical" evidence="5">
    <location>
        <begin position="382"/>
        <end position="404"/>
    </location>
</feature>
<dbReference type="PANTHER" id="PTHR11662">
    <property type="entry name" value="SOLUTE CARRIER FAMILY 17"/>
    <property type="match status" value="1"/>
</dbReference>
<dbReference type="InterPro" id="IPR050382">
    <property type="entry name" value="MFS_Na/Anion_cotransporter"/>
</dbReference>
<reference evidence="8" key="1">
    <citation type="submission" date="2022-11" db="UniProtKB">
        <authorList>
            <consortium name="WormBaseParasite"/>
        </authorList>
    </citation>
    <scope>IDENTIFICATION</scope>
</reference>
<feature type="transmembrane region" description="Helical" evidence="5">
    <location>
        <begin position="316"/>
        <end position="336"/>
    </location>
</feature>
<dbReference type="SUPFAM" id="SSF103473">
    <property type="entry name" value="MFS general substrate transporter"/>
    <property type="match status" value="1"/>
</dbReference>
<name>A0A914R5E7_9BILA</name>
<dbReference type="InterPro" id="IPR011701">
    <property type="entry name" value="MFS"/>
</dbReference>
<comment type="subcellular location">
    <subcellularLocation>
        <location evidence="1">Membrane</location>
        <topology evidence="1">Multi-pass membrane protein</topology>
    </subcellularLocation>
</comment>
<proteinExistence type="predicted"/>
<dbReference type="WBParaSite" id="PDA_v2.g6661.t1">
    <property type="protein sequence ID" value="PDA_v2.g6661.t1"/>
    <property type="gene ID" value="PDA_v2.g6661"/>
</dbReference>
<dbReference type="Gene3D" id="1.20.1250.20">
    <property type="entry name" value="MFS general substrate transporter like domains"/>
    <property type="match status" value="2"/>
</dbReference>
<evidence type="ECO:0000256" key="3">
    <source>
        <dbReference type="ARBA" id="ARBA00022989"/>
    </source>
</evidence>
<feature type="transmembrane region" description="Helical" evidence="5">
    <location>
        <begin position="206"/>
        <end position="224"/>
    </location>
</feature>
<feature type="transmembrane region" description="Helical" evidence="5">
    <location>
        <begin position="440"/>
        <end position="463"/>
    </location>
</feature>
<accession>A0A914R5E7</accession>
<feature type="transmembrane region" description="Helical" evidence="5">
    <location>
        <begin position="411"/>
        <end position="434"/>
    </location>
</feature>
<dbReference type="InterPro" id="IPR036259">
    <property type="entry name" value="MFS_trans_sf"/>
</dbReference>
<evidence type="ECO:0000256" key="1">
    <source>
        <dbReference type="ARBA" id="ARBA00004141"/>
    </source>
</evidence>
<feature type="domain" description="Major facilitator superfamily (MFS) profile" evidence="6">
    <location>
        <begin position="1"/>
        <end position="468"/>
    </location>
</feature>
<evidence type="ECO:0000313" key="7">
    <source>
        <dbReference type="Proteomes" id="UP000887578"/>
    </source>
</evidence>
<keyword evidence="4 5" id="KW-0472">Membrane</keyword>
<dbReference type="Proteomes" id="UP000887578">
    <property type="component" value="Unplaced"/>
</dbReference>
<feature type="transmembrane region" description="Helical" evidence="5">
    <location>
        <begin position="111"/>
        <end position="130"/>
    </location>
</feature>
<evidence type="ECO:0000313" key="8">
    <source>
        <dbReference type="WBParaSite" id="PDA_v2.g6661.t1"/>
    </source>
</evidence>
<dbReference type="PROSITE" id="PS50850">
    <property type="entry name" value="MFS"/>
    <property type="match status" value="1"/>
</dbReference>
<dbReference type="Pfam" id="PF07690">
    <property type="entry name" value="MFS_1"/>
    <property type="match status" value="1"/>
</dbReference>
<dbReference type="GO" id="GO:0016020">
    <property type="term" value="C:membrane"/>
    <property type="evidence" value="ECO:0007669"/>
    <property type="project" value="UniProtKB-SubCell"/>
</dbReference>
<dbReference type="AlphaFoldDB" id="A0A914R5E7"/>
<evidence type="ECO:0000256" key="5">
    <source>
        <dbReference type="SAM" id="Phobius"/>
    </source>
</evidence>
<protein>
    <submittedName>
        <fullName evidence="8">Major facilitator superfamily (MFS) profile domain-containing protein</fullName>
    </submittedName>
</protein>
<sequence>MAVIYCSISMRSHIGVAMVCMINATAVHEMAEQKVPKLNLLIPTATTETTPIEAQCSRHTLNQSEIVESGYKGTFLWSTEMQSLIISASFYGNFLIIWFTGYFCDVYGPRIVALIGVFGMSVATCLSPTIASWNYYVFFGLRMIFGLFESPALPSMSAMAARWFPPSERSTIAAIITSGNQLSASLGVVIATNLCSLHFLDGWPLIFYLAALIGFTWCILWGFFATDNPSDSKFLSQEEKDYLFEENGKHHQSSAERKQSGLKMPLKSMILSKATFAVISAQFSFNFTNTMMQAYLPSYSRDVLVLDLKENGIFTALPFFIQLISKISMGIFADFLKRKQILSPTTSCKIFQSLASFGCGIIYAIMALYVDCTKTTEALVLLGFFGFFLGGAIPGSFTASLSIAPMYAGMIASFTLIAGAFGNILAPAVVGFFVEKGTRFEWGIVFGVAVLINFIGGIIFLIFGTAKIQLWAIPPKPSKIEIPDPDFVPEIIEDGAHNLNVVQTTVHKF</sequence>
<dbReference type="InterPro" id="IPR020846">
    <property type="entry name" value="MFS_dom"/>
</dbReference>
<dbReference type="GO" id="GO:0006820">
    <property type="term" value="P:monoatomic anion transport"/>
    <property type="evidence" value="ECO:0007669"/>
    <property type="project" value="TreeGrafter"/>
</dbReference>
<evidence type="ECO:0000256" key="2">
    <source>
        <dbReference type="ARBA" id="ARBA00022692"/>
    </source>
</evidence>
<keyword evidence="7" id="KW-1185">Reference proteome</keyword>